<gene>
    <name evidence="2" type="ordered locus">Bsel_2725</name>
</gene>
<reference evidence="2" key="1">
    <citation type="submission" date="2009-10" db="EMBL/GenBank/DDBJ databases">
        <title>Complete sequence of Bacillus selenitireducens MLS10.</title>
        <authorList>
            <consortium name="US DOE Joint Genome Institute"/>
            <person name="Lucas S."/>
            <person name="Copeland A."/>
            <person name="Lapidus A."/>
            <person name="Glavina del Rio T."/>
            <person name="Dalin E."/>
            <person name="Tice H."/>
            <person name="Bruce D."/>
            <person name="Goodwin L."/>
            <person name="Pitluck S."/>
            <person name="Sims D."/>
            <person name="Brettin T."/>
            <person name="Detter J.C."/>
            <person name="Han C."/>
            <person name="Larimer F."/>
            <person name="Land M."/>
            <person name="Hauser L."/>
            <person name="Kyrpides N."/>
            <person name="Ovchinnikova G."/>
            <person name="Stolz J."/>
        </authorList>
    </citation>
    <scope>NUCLEOTIDE SEQUENCE [LARGE SCALE GENOMIC DNA]</scope>
    <source>
        <strain evidence="2">MLS10</strain>
    </source>
</reference>
<sequence>MRKSKFIIFYLTLLSAVFLLNGMDFWREGQSALAMTGVLGSVLSLLSLIGYMKGRKWLVWTGIVLLSAFSIYIIGALVWTFTVGVATVFSAGLFLSLVTANVLSVMKLKEQTG</sequence>
<feature type="transmembrane region" description="Helical" evidence="1">
    <location>
        <begin position="58"/>
        <end position="79"/>
    </location>
</feature>
<keyword evidence="1" id="KW-0812">Transmembrane</keyword>
<feature type="transmembrane region" description="Helical" evidence="1">
    <location>
        <begin position="85"/>
        <end position="106"/>
    </location>
</feature>
<dbReference type="RefSeq" id="WP_013173636.1">
    <property type="nucleotide sequence ID" value="NC_014219.1"/>
</dbReference>
<evidence type="ECO:0000256" key="1">
    <source>
        <dbReference type="SAM" id="Phobius"/>
    </source>
</evidence>
<protein>
    <submittedName>
        <fullName evidence="2">Uncharacterized protein</fullName>
    </submittedName>
</protein>
<feature type="transmembrane region" description="Helical" evidence="1">
    <location>
        <begin position="32"/>
        <end position="51"/>
    </location>
</feature>
<dbReference type="Proteomes" id="UP000000271">
    <property type="component" value="Chromosome"/>
</dbReference>
<proteinExistence type="predicted"/>
<evidence type="ECO:0000313" key="2">
    <source>
        <dbReference type="EMBL" id="ADI00222.1"/>
    </source>
</evidence>
<dbReference type="HOGENOM" id="CLU_2128454_0_0_9"/>
<keyword evidence="1" id="KW-0472">Membrane</keyword>
<keyword evidence="3" id="KW-1185">Reference proteome</keyword>
<dbReference type="KEGG" id="bse:Bsel_2725"/>
<accession>D6XYF3</accession>
<dbReference type="OrthoDB" id="9937529at2"/>
<name>D6XYF3_BACIE</name>
<feature type="transmembrane region" description="Helical" evidence="1">
    <location>
        <begin position="7"/>
        <end position="26"/>
    </location>
</feature>
<dbReference type="AlphaFoldDB" id="D6XYF3"/>
<keyword evidence="1" id="KW-1133">Transmembrane helix</keyword>
<dbReference type="EMBL" id="CP001791">
    <property type="protein sequence ID" value="ADI00222.1"/>
    <property type="molecule type" value="Genomic_DNA"/>
</dbReference>
<organism evidence="2 3">
    <name type="scientific">Bacillus selenitireducens (strain ATCC 700615 / DSM 15326 / MLS10)</name>
    <dbReference type="NCBI Taxonomy" id="439292"/>
    <lineage>
        <taxon>Bacteria</taxon>
        <taxon>Bacillati</taxon>
        <taxon>Bacillota</taxon>
        <taxon>Bacilli</taxon>
        <taxon>Bacillales</taxon>
        <taxon>Bacillaceae</taxon>
        <taxon>Salisediminibacterium</taxon>
    </lineage>
</organism>
<evidence type="ECO:0000313" key="3">
    <source>
        <dbReference type="Proteomes" id="UP000000271"/>
    </source>
</evidence>